<accession>A0A089MWN2</accession>
<evidence type="ECO:0000313" key="2">
    <source>
        <dbReference type="Proteomes" id="UP000029518"/>
    </source>
</evidence>
<evidence type="ECO:0000313" key="1">
    <source>
        <dbReference type="EMBL" id="AIQ60819.1"/>
    </source>
</evidence>
<dbReference type="Gene3D" id="2.130.10.130">
    <property type="entry name" value="Integrin alpha, N-terminal"/>
    <property type="match status" value="1"/>
</dbReference>
<dbReference type="PROSITE" id="PS51257">
    <property type="entry name" value="PROKAR_LIPOPROTEIN"/>
    <property type="match status" value="1"/>
</dbReference>
<dbReference type="OrthoDB" id="1743319at2"/>
<dbReference type="Proteomes" id="UP000029518">
    <property type="component" value="Chromosome"/>
</dbReference>
<protein>
    <recommendedName>
        <fullName evidence="3">VCBS repeat-containing protein</fullName>
    </recommendedName>
</protein>
<dbReference type="AlphaFoldDB" id="A0A089MWN2"/>
<keyword evidence="2" id="KW-1185">Reference proteome</keyword>
<organism evidence="1 2">
    <name type="scientific">Paenibacillus borealis</name>
    <dbReference type="NCBI Taxonomy" id="160799"/>
    <lineage>
        <taxon>Bacteria</taxon>
        <taxon>Bacillati</taxon>
        <taxon>Bacillota</taxon>
        <taxon>Bacilli</taxon>
        <taxon>Bacillales</taxon>
        <taxon>Paenibacillaceae</taxon>
        <taxon>Paenibacillus</taxon>
    </lineage>
</organism>
<name>A0A089MWN2_PAEBO</name>
<proteinExistence type="predicted"/>
<dbReference type="SUPFAM" id="SSF69318">
    <property type="entry name" value="Integrin alpha N-terminal domain"/>
    <property type="match status" value="2"/>
</dbReference>
<dbReference type="HOGENOM" id="CLU_048406_1_0_9"/>
<dbReference type="RefSeq" id="WP_042217430.1">
    <property type="nucleotide sequence ID" value="NZ_CP009285.1"/>
</dbReference>
<dbReference type="KEGG" id="pbd:PBOR_30730"/>
<dbReference type="InterPro" id="IPR028994">
    <property type="entry name" value="Integrin_alpha_N"/>
</dbReference>
<reference evidence="1" key="1">
    <citation type="submission" date="2014-08" db="EMBL/GenBank/DDBJ databases">
        <title>Comparative genomics of the Paenibacillus odorifer group.</title>
        <authorList>
            <person name="den Bakker H.C."/>
            <person name="Tsai Y.-C.Y.-C."/>
            <person name="Martin N."/>
            <person name="Korlach J."/>
            <person name="Wiedmann M."/>
        </authorList>
    </citation>
    <scope>NUCLEOTIDE SEQUENCE [LARGE SCALE GENOMIC DNA]</scope>
    <source>
        <strain evidence="1">DSM 13188</strain>
    </source>
</reference>
<dbReference type="EMBL" id="CP009285">
    <property type="protein sequence ID" value="AIQ60819.1"/>
    <property type="molecule type" value="Genomic_DNA"/>
</dbReference>
<gene>
    <name evidence="1" type="ORF">PBOR_30730</name>
</gene>
<evidence type="ECO:0008006" key="3">
    <source>
        <dbReference type="Google" id="ProtNLM"/>
    </source>
</evidence>
<sequence>MNKFIPGLSGLLFLSIITSGCGSLKAPSDLLQAPAQGNADGTLTGIVKLYLPANSHLTVPVHSESGSAIQLQDLDNDGQDELLAFYKTDQTDYEINTLLLSQQSGKWSKLATLTGVGSELDYVAFTDVTADGAEDLLLGYSGGEGLSKELSVHSLNSGKLTEILKQPYDQVVVGDLTGEGQTDIAVLQGTSITDTQPETRLLLLRLQGGTLQTLSEQKLDGNVIGAQFAKASPTRSALFIDAAVGAHSSYTSLLTWENGKFTDILASDDYQRAALAASKDLVLTPLAPAPDGLLGSNNMAIKDYPLASTDINGDGIVEVGFLVPPAGTESYAPLATPFITKYYQWDGGTGLKFVQEQFDRWGFNFHIPKGWAGRTLLETPGESPAPWESIVFSYKNAESARQAPLLELRLLAKKDWAAAETKLKSENREYKLLYELQNTNDDTAPTVFVAVMPAAGAAAKLQGASLQEYNQLKLTLEEVVQLAGTPQKLRQ</sequence>